<feature type="region of interest" description="Disordered" evidence="1">
    <location>
        <begin position="26"/>
        <end position="45"/>
    </location>
</feature>
<evidence type="ECO:0000313" key="3">
    <source>
        <dbReference type="Proteomes" id="UP000799436"/>
    </source>
</evidence>
<protein>
    <submittedName>
        <fullName evidence="2">Uncharacterized protein</fullName>
    </submittedName>
</protein>
<dbReference type="AlphaFoldDB" id="A0A6G1L894"/>
<evidence type="ECO:0000313" key="2">
    <source>
        <dbReference type="EMBL" id="KAF2768812.1"/>
    </source>
</evidence>
<evidence type="ECO:0000256" key="1">
    <source>
        <dbReference type="SAM" id="MobiDB-lite"/>
    </source>
</evidence>
<dbReference type="EMBL" id="ML995840">
    <property type="protein sequence ID" value="KAF2768812.1"/>
    <property type="molecule type" value="Genomic_DNA"/>
</dbReference>
<dbReference type="Proteomes" id="UP000799436">
    <property type="component" value="Unassembled WGS sequence"/>
</dbReference>
<gene>
    <name evidence="2" type="ORF">EJ03DRAFT_327948</name>
</gene>
<reference evidence="2" key="1">
    <citation type="journal article" date="2020" name="Stud. Mycol.">
        <title>101 Dothideomycetes genomes: a test case for predicting lifestyles and emergence of pathogens.</title>
        <authorList>
            <person name="Haridas S."/>
            <person name="Albert R."/>
            <person name="Binder M."/>
            <person name="Bloem J."/>
            <person name="Labutti K."/>
            <person name="Salamov A."/>
            <person name="Andreopoulos B."/>
            <person name="Baker S."/>
            <person name="Barry K."/>
            <person name="Bills G."/>
            <person name="Bluhm B."/>
            <person name="Cannon C."/>
            <person name="Castanera R."/>
            <person name="Culley D."/>
            <person name="Daum C."/>
            <person name="Ezra D."/>
            <person name="Gonzalez J."/>
            <person name="Henrissat B."/>
            <person name="Kuo A."/>
            <person name="Liang C."/>
            <person name="Lipzen A."/>
            <person name="Lutzoni F."/>
            <person name="Magnuson J."/>
            <person name="Mondo S."/>
            <person name="Nolan M."/>
            <person name="Ohm R."/>
            <person name="Pangilinan J."/>
            <person name="Park H.-J."/>
            <person name="Ramirez L."/>
            <person name="Alfaro M."/>
            <person name="Sun H."/>
            <person name="Tritt A."/>
            <person name="Yoshinaga Y."/>
            <person name="Zwiers L.-H."/>
            <person name="Turgeon B."/>
            <person name="Goodwin S."/>
            <person name="Spatafora J."/>
            <person name="Crous P."/>
            <person name="Grigoriev I."/>
        </authorList>
    </citation>
    <scope>NUCLEOTIDE SEQUENCE</scope>
    <source>
        <strain evidence="2">CBS 116005</strain>
    </source>
</reference>
<name>A0A6G1L894_9PEZI</name>
<keyword evidence="3" id="KW-1185">Reference proteome</keyword>
<sequence>MPHHRSAPSSTVGLAPAQILRILGMASSDQRRPSRCPAPSSLTRATRRPRGILSWTFTGYALGVWDVRATSEDDFCHYAPAASRST</sequence>
<organism evidence="2 3">
    <name type="scientific">Teratosphaeria nubilosa</name>
    <dbReference type="NCBI Taxonomy" id="161662"/>
    <lineage>
        <taxon>Eukaryota</taxon>
        <taxon>Fungi</taxon>
        <taxon>Dikarya</taxon>
        <taxon>Ascomycota</taxon>
        <taxon>Pezizomycotina</taxon>
        <taxon>Dothideomycetes</taxon>
        <taxon>Dothideomycetidae</taxon>
        <taxon>Mycosphaerellales</taxon>
        <taxon>Teratosphaeriaceae</taxon>
        <taxon>Teratosphaeria</taxon>
    </lineage>
</organism>
<accession>A0A6G1L894</accession>
<proteinExistence type="predicted"/>